<dbReference type="RefSeq" id="WP_296946294.1">
    <property type="nucleotide sequence ID" value="NZ_LT599021.1"/>
</dbReference>
<dbReference type="Gene3D" id="2.60.120.1440">
    <property type="match status" value="1"/>
</dbReference>
<keyword evidence="1" id="KW-0812">Transmembrane</keyword>
<evidence type="ECO:0000259" key="2">
    <source>
        <dbReference type="Pfam" id="PF04773"/>
    </source>
</evidence>
<dbReference type="InterPro" id="IPR006860">
    <property type="entry name" value="FecR"/>
</dbReference>
<evidence type="ECO:0000256" key="1">
    <source>
        <dbReference type="SAM" id="Phobius"/>
    </source>
</evidence>
<organism evidence="3">
    <name type="scientific">uncultured Dysgonomonas sp</name>
    <dbReference type="NCBI Taxonomy" id="206096"/>
    <lineage>
        <taxon>Bacteria</taxon>
        <taxon>Pseudomonadati</taxon>
        <taxon>Bacteroidota</taxon>
        <taxon>Bacteroidia</taxon>
        <taxon>Bacteroidales</taxon>
        <taxon>Dysgonomonadaceae</taxon>
        <taxon>Dysgonomonas</taxon>
        <taxon>environmental samples</taxon>
    </lineage>
</organism>
<dbReference type="PANTHER" id="PTHR30273">
    <property type="entry name" value="PERIPLASMIC SIGNAL SENSOR AND SIGMA FACTOR ACTIVATOR FECR-RELATED"/>
    <property type="match status" value="1"/>
</dbReference>
<feature type="domain" description="FecR protein" evidence="2">
    <location>
        <begin position="88"/>
        <end position="170"/>
    </location>
</feature>
<accession>A0A212IX48</accession>
<dbReference type="PIRSF" id="PIRSF018266">
    <property type="entry name" value="FecR"/>
    <property type="match status" value="1"/>
</dbReference>
<evidence type="ECO:0000313" key="3">
    <source>
        <dbReference type="EMBL" id="SBV91737.1"/>
    </source>
</evidence>
<keyword evidence="1" id="KW-1133">Transmembrane helix</keyword>
<keyword evidence="1" id="KW-0472">Membrane</keyword>
<proteinExistence type="predicted"/>
<gene>
    <name evidence="3" type="ORF">KL86DYS2_10238</name>
</gene>
<dbReference type="GO" id="GO:0016989">
    <property type="term" value="F:sigma factor antagonist activity"/>
    <property type="evidence" value="ECO:0007669"/>
    <property type="project" value="TreeGrafter"/>
</dbReference>
<feature type="transmembrane region" description="Helical" evidence="1">
    <location>
        <begin position="43"/>
        <end position="64"/>
    </location>
</feature>
<dbReference type="InterPro" id="IPR012373">
    <property type="entry name" value="Ferrdict_sens_TM"/>
</dbReference>
<dbReference type="AlphaFoldDB" id="A0A212IX48"/>
<name>A0A212IX48_9BACT</name>
<sequence>MNLKETNNKITDQAWDRLYMRLDRDGLLPENKVAKKASIRTSLVRWGAAAAILCICAISVFVIWGQKTSHKEMLTINNEKDAPTLISTLEDGSVVYLSDQASLQYPNRFSDDKREVVLEGNAFFDISRNPSKPFVIETQQTIIEVLGTSFNVKSENKNSFSLSVRRGEVRVTSKLNGQTVNVRTGETALLESDNLHKVKTTDVSQFESYLKRVHFKDQRLSDIVRVINMNSDAEQLTVSPELQDRLLTVTFSGDTPYTMAELICLALNLQFKQQDNVISISQK</sequence>
<reference evidence="3" key="1">
    <citation type="submission" date="2016-04" db="EMBL/GenBank/DDBJ databases">
        <authorList>
            <person name="Evans L.H."/>
            <person name="Alamgir A."/>
            <person name="Owens N."/>
            <person name="Weber N.D."/>
            <person name="Virtaneva K."/>
            <person name="Barbian K."/>
            <person name="Babar A."/>
            <person name="Rosenke K."/>
        </authorList>
    </citation>
    <scope>NUCLEOTIDE SEQUENCE</scope>
    <source>
        <strain evidence="3">86-2</strain>
    </source>
</reference>
<protein>
    <recommendedName>
        <fullName evidence="2">FecR protein domain-containing protein</fullName>
    </recommendedName>
</protein>
<dbReference type="EMBL" id="FLUL01000001">
    <property type="protein sequence ID" value="SBV91737.1"/>
    <property type="molecule type" value="Genomic_DNA"/>
</dbReference>
<dbReference type="Pfam" id="PF04773">
    <property type="entry name" value="FecR"/>
    <property type="match status" value="1"/>
</dbReference>
<dbReference type="PANTHER" id="PTHR30273:SF2">
    <property type="entry name" value="PROTEIN FECR"/>
    <property type="match status" value="1"/>
</dbReference>